<dbReference type="PROSITE" id="PS50001">
    <property type="entry name" value="SH2"/>
    <property type="match status" value="1"/>
</dbReference>
<dbReference type="GeneTree" id="ENSGT00940000161172"/>
<protein>
    <recommendedName>
        <fullName evidence="16">Tyrosine-protein kinase</fullName>
        <ecNumber evidence="16">2.7.10.2</ecNumber>
    </recommendedName>
</protein>
<dbReference type="PROSITE" id="PS00109">
    <property type="entry name" value="PROTEIN_KINASE_TYR"/>
    <property type="match status" value="1"/>
</dbReference>
<dbReference type="PROSITE" id="PS50003">
    <property type="entry name" value="PH_DOMAIN"/>
    <property type="match status" value="1"/>
</dbReference>
<keyword evidence="6 14" id="KW-0863">Zinc-finger</keyword>
<dbReference type="InterPro" id="IPR036860">
    <property type="entry name" value="SH2_dom_sf"/>
</dbReference>
<evidence type="ECO:0000256" key="14">
    <source>
        <dbReference type="PROSITE-ProRule" id="PRU00432"/>
    </source>
</evidence>
<dbReference type="Pfam" id="PF07714">
    <property type="entry name" value="PK_Tyr_Ser-Thr"/>
    <property type="match status" value="1"/>
</dbReference>
<sequence length="525" mass="60893">MEKPLLEEVMLKRSQQKRKMSRVNYKERIFVLTKTQLLYYNNKNGKKGAKKGVVEIQKIKCVEIVNLDEPTPVERQYPIQIVYDEVILYLFAKDEQSRTRWLNALKYEIRNNQNLAQKYHCGFWKHGKWLCCKQTTKSAPCCKQVPKTGLFSAGSLVPMNNTFDKEGGFIVRESNQGNGYVVSVFTKALEDKKGTIRHYHINLTEEKKYFLAEDHLFDTIPELIKYHQHNSGGLVTRLRQPVTIKTNKVPVSFDGEWELKRKDIKLLKELGSGQFGVVQLGMWKQKYNVAIKMIKEGSMSEDEFLEEAEIMMKLKHPNLVQLYGVCTKEYPIYIVTEFMSNGCLLSYLKSDGKTLNQFQFVEMCYDITDAMTYLEDLQFIHRDLAARNCLVDKTLTVKVSDFGMARYVLDDQYTSSTGTKFPVKWSSPEIISFSKFSSKSDVWAFGVLMWEIFTLGKMPYDLFNGCEVVQKILSGYRLYRPQLASDEIYCIMSSCWKEASMKNVLPLQQSRIVSRKVPCQKNIVK</sequence>
<evidence type="ECO:0000313" key="20">
    <source>
        <dbReference type="Ensembl" id="ENSCMIP00000022465.1"/>
    </source>
</evidence>
<dbReference type="EC" id="2.7.10.2" evidence="16"/>
<evidence type="ECO:0000256" key="12">
    <source>
        <dbReference type="ARBA" id="ARBA00051245"/>
    </source>
</evidence>
<keyword evidence="21" id="KW-1185">Reference proteome</keyword>
<dbReference type="GO" id="GO:0008270">
    <property type="term" value="F:zinc ion binding"/>
    <property type="evidence" value="ECO:0007669"/>
    <property type="project" value="UniProtKB-KW"/>
</dbReference>
<comment type="cofactor">
    <cofactor evidence="1">
        <name>Zn(2+)</name>
        <dbReference type="ChEBI" id="CHEBI:29105"/>
    </cofactor>
</comment>
<organism evidence="20 21">
    <name type="scientific">Callorhinchus milii</name>
    <name type="common">Ghost shark</name>
    <dbReference type="NCBI Taxonomy" id="7868"/>
    <lineage>
        <taxon>Eukaryota</taxon>
        <taxon>Metazoa</taxon>
        <taxon>Chordata</taxon>
        <taxon>Craniata</taxon>
        <taxon>Vertebrata</taxon>
        <taxon>Chondrichthyes</taxon>
        <taxon>Holocephali</taxon>
        <taxon>Chimaeriformes</taxon>
        <taxon>Callorhinchidae</taxon>
        <taxon>Callorhinchus</taxon>
    </lineage>
</organism>
<reference evidence="20" key="4">
    <citation type="submission" date="2025-08" db="UniProtKB">
        <authorList>
            <consortium name="Ensembl"/>
        </authorList>
    </citation>
    <scope>IDENTIFICATION</scope>
</reference>
<feature type="domain" description="PH" evidence="18">
    <location>
        <begin position="3"/>
        <end position="110"/>
    </location>
</feature>
<dbReference type="InterPro" id="IPR011009">
    <property type="entry name" value="Kinase-like_dom_sf"/>
</dbReference>
<name>A0A4W3IP46_CALMI</name>
<dbReference type="SUPFAM" id="SSF56112">
    <property type="entry name" value="Protein kinase-like (PK-like)"/>
    <property type="match status" value="1"/>
</dbReference>
<evidence type="ECO:0000256" key="5">
    <source>
        <dbReference type="ARBA" id="ARBA00022741"/>
    </source>
</evidence>
<dbReference type="Gene3D" id="3.30.505.10">
    <property type="entry name" value="SH2 domain"/>
    <property type="match status" value="1"/>
</dbReference>
<evidence type="ECO:0000256" key="6">
    <source>
        <dbReference type="ARBA" id="ARBA00022771"/>
    </source>
</evidence>
<dbReference type="InterPro" id="IPR001849">
    <property type="entry name" value="PH_domain"/>
</dbReference>
<keyword evidence="4" id="KW-0479">Metal-binding</keyword>
<dbReference type="CDD" id="cd01238">
    <property type="entry name" value="PH_Btk"/>
    <property type="match status" value="1"/>
</dbReference>
<comment type="catalytic activity">
    <reaction evidence="12 16">
        <text>L-tyrosyl-[protein] + ATP = O-phospho-L-tyrosyl-[protein] + ADP + H(+)</text>
        <dbReference type="Rhea" id="RHEA:10596"/>
        <dbReference type="Rhea" id="RHEA-COMP:10136"/>
        <dbReference type="Rhea" id="RHEA-COMP:20101"/>
        <dbReference type="ChEBI" id="CHEBI:15378"/>
        <dbReference type="ChEBI" id="CHEBI:30616"/>
        <dbReference type="ChEBI" id="CHEBI:46858"/>
        <dbReference type="ChEBI" id="CHEBI:61978"/>
        <dbReference type="ChEBI" id="CHEBI:456216"/>
        <dbReference type="EC" id="2.7.10.2"/>
    </reaction>
</comment>
<reference evidence="21" key="2">
    <citation type="journal article" date="2007" name="PLoS Biol.">
        <title>Survey sequencing and comparative analysis of the elephant shark (Callorhinchus milii) genome.</title>
        <authorList>
            <person name="Venkatesh B."/>
            <person name="Kirkness E.F."/>
            <person name="Loh Y.H."/>
            <person name="Halpern A.L."/>
            <person name="Lee A.P."/>
            <person name="Johnson J."/>
            <person name="Dandona N."/>
            <person name="Viswanathan L.D."/>
            <person name="Tay A."/>
            <person name="Venter J.C."/>
            <person name="Strausberg R.L."/>
            <person name="Brenner S."/>
        </authorList>
    </citation>
    <scope>NUCLEOTIDE SEQUENCE [LARGE SCALE GENOMIC DNA]</scope>
</reference>
<dbReference type="Pfam" id="PF00169">
    <property type="entry name" value="PH"/>
    <property type="match status" value="1"/>
</dbReference>
<feature type="domain" description="SH2" evidence="17">
    <location>
        <begin position="124"/>
        <end position="242"/>
    </location>
</feature>
<comment type="similarity">
    <text evidence="16">Belongs to the protein kinase superfamily. Tyr protein kinase family.</text>
</comment>
<dbReference type="InterPro" id="IPR000719">
    <property type="entry name" value="Prot_kinase_dom"/>
</dbReference>
<dbReference type="Gene3D" id="1.10.510.10">
    <property type="entry name" value="Transferase(Phosphotransferase) domain 1"/>
    <property type="match status" value="1"/>
</dbReference>
<keyword evidence="2" id="KW-0597">Phosphoprotein</keyword>
<dbReference type="Ensembl" id="ENSCMIT00000022853.1">
    <property type="protein sequence ID" value="ENSCMIP00000022465.1"/>
    <property type="gene ID" value="ENSCMIG00000010124.1"/>
</dbReference>
<evidence type="ECO:0000259" key="19">
    <source>
        <dbReference type="PROSITE" id="PS50011"/>
    </source>
</evidence>
<reference evidence="21" key="1">
    <citation type="journal article" date="2006" name="Science">
        <title>Ancient noncoding elements conserved in the human genome.</title>
        <authorList>
            <person name="Venkatesh B."/>
            <person name="Kirkness E.F."/>
            <person name="Loh Y.H."/>
            <person name="Halpern A.L."/>
            <person name="Lee A.P."/>
            <person name="Johnson J."/>
            <person name="Dandona N."/>
            <person name="Viswanathan L.D."/>
            <person name="Tay A."/>
            <person name="Venter J.C."/>
            <person name="Strausberg R.L."/>
            <person name="Brenner S."/>
        </authorList>
    </citation>
    <scope>NUCLEOTIDE SEQUENCE [LARGE SCALE GENOMIC DNA]</scope>
</reference>
<dbReference type="InterPro" id="IPR008266">
    <property type="entry name" value="Tyr_kinase_AS"/>
</dbReference>
<reference evidence="20" key="5">
    <citation type="submission" date="2025-09" db="UniProtKB">
        <authorList>
            <consortium name="Ensembl"/>
        </authorList>
    </citation>
    <scope>IDENTIFICATION</scope>
</reference>
<evidence type="ECO:0000256" key="3">
    <source>
        <dbReference type="ARBA" id="ARBA00022679"/>
    </source>
</evidence>
<dbReference type="SMART" id="SM00233">
    <property type="entry name" value="PH"/>
    <property type="match status" value="1"/>
</dbReference>
<evidence type="ECO:0000256" key="10">
    <source>
        <dbReference type="ARBA" id="ARBA00022999"/>
    </source>
</evidence>
<dbReference type="SMART" id="SM00219">
    <property type="entry name" value="TyrKc"/>
    <property type="match status" value="1"/>
</dbReference>
<dbReference type="SUPFAM" id="SSF55550">
    <property type="entry name" value="SH2 domain"/>
    <property type="match status" value="1"/>
</dbReference>
<keyword evidence="9 15" id="KW-0067">ATP-binding</keyword>
<dbReference type="InterPro" id="IPR011993">
    <property type="entry name" value="PH-like_dom_sf"/>
</dbReference>
<dbReference type="InterPro" id="IPR050198">
    <property type="entry name" value="Non-receptor_tyrosine_kinases"/>
</dbReference>
<dbReference type="GO" id="GO:0035556">
    <property type="term" value="P:intracellular signal transduction"/>
    <property type="evidence" value="ECO:0007669"/>
    <property type="project" value="InterPro"/>
</dbReference>
<dbReference type="InterPro" id="IPR000980">
    <property type="entry name" value="SH2"/>
</dbReference>
<dbReference type="FunFam" id="1.10.510.10:FF:000052">
    <property type="entry name" value="Tyrosine-protein kinase"/>
    <property type="match status" value="1"/>
</dbReference>
<dbReference type="PROSITE" id="PS51113">
    <property type="entry name" value="ZF_BTK"/>
    <property type="match status" value="1"/>
</dbReference>
<reference evidence="21" key="3">
    <citation type="journal article" date="2014" name="Nature">
        <title>Elephant shark genome provides unique insights into gnathostome evolution.</title>
        <authorList>
            <consortium name="International Elephant Shark Genome Sequencing Consortium"/>
            <person name="Venkatesh B."/>
            <person name="Lee A.P."/>
            <person name="Ravi V."/>
            <person name="Maurya A.K."/>
            <person name="Lian M.M."/>
            <person name="Swann J.B."/>
            <person name="Ohta Y."/>
            <person name="Flajnik M.F."/>
            <person name="Sutoh Y."/>
            <person name="Kasahara M."/>
            <person name="Hoon S."/>
            <person name="Gangu V."/>
            <person name="Roy S.W."/>
            <person name="Irimia M."/>
            <person name="Korzh V."/>
            <person name="Kondrychyn I."/>
            <person name="Lim Z.W."/>
            <person name="Tay B.H."/>
            <person name="Tohari S."/>
            <person name="Kong K.W."/>
            <person name="Ho S."/>
            <person name="Lorente-Galdos B."/>
            <person name="Quilez J."/>
            <person name="Marques-Bonet T."/>
            <person name="Raney B.J."/>
            <person name="Ingham P.W."/>
            <person name="Tay A."/>
            <person name="Hillier L.W."/>
            <person name="Minx P."/>
            <person name="Boehm T."/>
            <person name="Wilson R.K."/>
            <person name="Brenner S."/>
            <person name="Warren W.C."/>
        </authorList>
    </citation>
    <scope>NUCLEOTIDE SEQUENCE [LARGE SCALE GENOMIC DNA]</scope>
</reference>
<dbReference type="PROSITE" id="PS50011">
    <property type="entry name" value="PROTEIN_KINASE_DOM"/>
    <property type="match status" value="1"/>
</dbReference>
<evidence type="ECO:0000256" key="13">
    <source>
        <dbReference type="PROSITE-ProRule" id="PRU00191"/>
    </source>
</evidence>
<dbReference type="SMART" id="SM00107">
    <property type="entry name" value="BTK"/>
    <property type="match status" value="1"/>
</dbReference>
<dbReference type="InterPro" id="IPR017441">
    <property type="entry name" value="Protein_kinase_ATP_BS"/>
</dbReference>
<proteinExistence type="inferred from homology"/>
<evidence type="ECO:0000256" key="2">
    <source>
        <dbReference type="ARBA" id="ARBA00022553"/>
    </source>
</evidence>
<evidence type="ECO:0000256" key="8">
    <source>
        <dbReference type="ARBA" id="ARBA00022833"/>
    </source>
</evidence>
<dbReference type="PANTHER" id="PTHR24418">
    <property type="entry name" value="TYROSINE-PROTEIN KINASE"/>
    <property type="match status" value="1"/>
</dbReference>
<dbReference type="GO" id="GO:0005524">
    <property type="term" value="F:ATP binding"/>
    <property type="evidence" value="ECO:0007669"/>
    <property type="project" value="UniProtKB-UniRule"/>
</dbReference>
<evidence type="ECO:0000256" key="4">
    <source>
        <dbReference type="ARBA" id="ARBA00022723"/>
    </source>
</evidence>
<feature type="domain" description="Protein kinase" evidence="19">
    <location>
        <begin position="264"/>
        <end position="525"/>
    </location>
</feature>
<dbReference type="FunFam" id="3.30.200.20:FF:000053">
    <property type="entry name" value="Tyrosine-protein kinase"/>
    <property type="match status" value="1"/>
</dbReference>
<dbReference type="InterPro" id="IPR001245">
    <property type="entry name" value="Ser-Thr/Tyr_kinase_cat_dom"/>
</dbReference>
<dbReference type="Pfam" id="PF00779">
    <property type="entry name" value="BTK"/>
    <property type="match status" value="1"/>
</dbReference>
<keyword evidence="10 13" id="KW-0727">SH2 domain</keyword>
<evidence type="ECO:0000256" key="1">
    <source>
        <dbReference type="ARBA" id="ARBA00001947"/>
    </source>
</evidence>
<dbReference type="GO" id="GO:0005737">
    <property type="term" value="C:cytoplasm"/>
    <property type="evidence" value="ECO:0007669"/>
    <property type="project" value="UniProtKB-ARBA"/>
</dbReference>
<dbReference type="PRINTS" id="PR00109">
    <property type="entry name" value="TYRKINASE"/>
</dbReference>
<keyword evidence="8" id="KW-0862">Zinc</keyword>
<evidence type="ECO:0000259" key="17">
    <source>
        <dbReference type="PROSITE" id="PS50001"/>
    </source>
</evidence>
<dbReference type="InterPro" id="IPR020635">
    <property type="entry name" value="Tyr_kinase_cat_dom"/>
</dbReference>
<keyword evidence="11 16" id="KW-0829">Tyrosine-protein kinase</keyword>
<dbReference type="PROSITE" id="PS00107">
    <property type="entry name" value="PROTEIN_KINASE_ATP"/>
    <property type="match status" value="1"/>
</dbReference>
<evidence type="ECO:0000256" key="15">
    <source>
        <dbReference type="PROSITE-ProRule" id="PRU10141"/>
    </source>
</evidence>
<keyword evidence="7 16" id="KW-0418">Kinase</keyword>
<accession>A0A4W3IP46</accession>
<dbReference type="SUPFAM" id="SSF50729">
    <property type="entry name" value="PH domain-like"/>
    <property type="match status" value="1"/>
</dbReference>
<keyword evidence="3 16" id="KW-0808">Transferase</keyword>
<dbReference type="SMART" id="SM00252">
    <property type="entry name" value="SH2"/>
    <property type="match status" value="1"/>
</dbReference>
<dbReference type="Pfam" id="PF00017">
    <property type="entry name" value="SH2"/>
    <property type="match status" value="1"/>
</dbReference>
<dbReference type="InterPro" id="IPR001562">
    <property type="entry name" value="Znf_Btk_motif"/>
</dbReference>
<dbReference type="AlphaFoldDB" id="A0A4W3IP46"/>
<evidence type="ECO:0000256" key="11">
    <source>
        <dbReference type="ARBA" id="ARBA00023137"/>
    </source>
</evidence>
<evidence type="ECO:0000313" key="21">
    <source>
        <dbReference type="Proteomes" id="UP000314986"/>
    </source>
</evidence>
<evidence type="ECO:0000256" key="9">
    <source>
        <dbReference type="ARBA" id="ARBA00022840"/>
    </source>
</evidence>
<evidence type="ECO:0000259" key="18">
    <source>
        <dbReference type="PROSITE" id="PS50003"/>
    </source>
</evidence>
<dbReference type="Proteomes" id="UP000314986">
    <property type="component" value="Unassembled WGS sequence"/>
</dbReference>
<evidence type="ECO:0000256" key="16">
    <source>
        <dbReference type="RuleBase" id="RU362096"/>
    </source>
</evidence>
<evidence type="ECO:0000256" key="7">
    <source>
        <dbReference type="ARBA" id="ARBA00022777"/>
    </source>
</evidence>
<dbReference type="Gene3D" id="2.30.29.30">
    <property type="entry name" value="Pleckstrin-homology domain (PH domain)/Phosphotyrosine-binding domain (PTB)"/>
    <property type="match status" value="1"/>
</dbReference>
<feature type="binding site" evidence="15">
    <location>
        <position position="292"/>
    </location>
    <ligand>
        <name>ATP</name>
        <dbReference type="ChEBI" id="CHEBI:30616"/>
    </ligand>
</feature>
<keyword evidence="5 15" id="KW-0547">Nucleotide-binding</keyword>
<gene>
    <name evidence="20" type="primary">LOC103177479</name>
</gene>
<dbReference type="GO" id="GO:0004715">
    <property type="term" value="F:non-membrane spanning protein tyrosine kinase activity"/>
    <property type="evidence" value="ECO:0007669"/>
    <property type="project" value="UniProtKB-EC"/>
</dbReference>